<dbReference type="InterPro" id="IPR025857">
    <property type="entry name" value="MacB_PCD"/>
</dbReference>
<dbReference type="AlphaFoldDB" id="A0A2W2BY26"/>
<organism evidence="10 11">
    <name type="scientific">Jiangella anatolica</name>
    <dbReference type="NCBI Taxonomy" id="2670374"/>
    <lineage>
        <taxon>Bacteria</taxon>
        <taxon>Bacillati</taxon>
        <taxon>Actinomycetota</taxon>
        <taxon>Actinomycetes</taxon>
        <taxon>Jiangellales</taxon>
        <taxon>Jiangellaceae</taxon>
        <taxon>Jiangella</taxon>
    </lineage>
</organism>
<evidence type="ECO:0000259" key="8">
    <source>
        <dbReference type="Pfam" id="PF02687"/>
    </source>
</evidence>
<dbReference type="InterPro" id="IPR050250">
    <property type="entry name" value="Macrolide_Exporter_MacB"/>
</dbReference>
<comment type="subcellular location">
    <subcellularLocation>
        <location evidence="1">Cell membrane</location>
        <topology evidence="1">Multi-pass membrane protein</topology>
    </subcellularLocation>
</comment>
<dbReference type="EMBL" id="POTW01000069">
    <property type="protein sequence ID" value="PZF80989.1"/>
    <property type="molecule type" value="Genomic_DNA"/>
</dbReference>
<accession>A0A2W2BY26</accession>
<evidence type="ECO:0000256" key="7">
    <source>
        <dbReference type="SAM" id="Phobius"/>
    </source>
</evidence>
<keyword evidence="11" id="KW-1185">Reference proteome</keyword>
<name>A0A2W2BY26_9ACTN</name>
<comment type="similarity">
    <text evidence="6">Belongs to the ABC-4 integral membrane protein family.</text>
</comment>
<dbReference type="Pfam" id="PF12704">
    <property type="entry name" value="MacB_PCD"/>
    <property type="match status" value="1"/>
</dbReference>
<gene>
    <name evidence="10" type="ORF">C1I92_23045</name>
</gene>
<dbReference type="Pfam" id="PF02687">
    <property type="entry name" value="FtsX"/>
    <property type="match status" value="1"/>
</dbReference>
<evidence type="ECO:0000256" key="1">
    <source>
        <dbReference type="ARBA" id="ARBA00004651"/>
    </source>
</evidence>
<dbReference type="PANTHER" id="PTHR30572">
    <property type="entry name" value="MEMBRANE COMPONENT OF TRANSPORTER-RELATED"/>
    <property type="match status" value="1"/>
</dbReference>
<dbReference type="GO" id="GO:0022857">
    <property type="term" value="F:transmembrane transporter activity"/>
    <property type="evidence" value="ECO:0007669"/>
    <property type="project" value="TreeGrafter"/>
</dbReference>
<feature type="domain" description="ABC3 transporter permease C-terminal" evidence="8">
    <location>
        <begin position="289"/>
        <end position="400"/>
    </location>
</feature>
<feature type="transmembrane region" description="Helical" evidence="7">
    <location>
        <begin position="21"/>
        <end position="42"/>
    </location>
</feature>
<comment type="caution">
    <text evidence="10">The sequence shown here is derived from an EMBL/GenBank/DDBJ whole genome shotgun (WGS) entry which is preliminary data.</text>
</comment>
<keyword evidence="3 7" id="KW-0812">Transmembrane</keyword>
<reference evidence="10 11" key="1">
    <citation type="submission" date="2018-01" db="EMBL/GenBank/DDBJ databases">
        <title>Draft genome sequence of Jiangella sp. GTF31.</title>
        <authorList>
            <person name="Sahin N."/>
            <person name="Ay H."/>
            <person name="Saygin H."/>
        </authorList>
    </citation>
    <scope>NUCLEOTIDE SEQUENCE [LARGE SCALE GENOMIC DNA]</scope>
    <source>
        <strain evidence="10 11">GTF31</strain>
    </source>
</reference>
<dbReference type="PANTHER" id="PTHR30572:SF4">
    <property type="entry name" value="ABC TRANSPORTER PERMEASE YTRF"/>
    <property type="match status" value="1"/>
</dbReference>
<evidence type="ECO:0000313" key="11">
    <source>
        <dbReference type="Proteomes" id="UP000248764"/>
    </source>
</evidence>
<protein>
    <submittedName>
        <fullName evidence="10">Macrolide ABC transporter permease</fullName>
    </submittedName>
</protein>
<proteinExistence type="inferred from homology"/>
<keyword evidence="4 7" id="KW-1133">Transmembrane helix</keyword>
<feature type="domain" description="MacB-like periplasmic core" evidence="9">
    <location>
        <begin position="21"/>
        <end position="247"/>
    </location>
</feature>
<evidence type="ECO:0000256" key="2">
    <source>
        <dbReference type="ARBA" id="ARBA00022475"/>
    </source>
</evidence>
<feature type="transmembrane region" description="Helical" evidence="7">
    <location>
        <begin position="371"/>
        <end position="391"/>
    </location>
</feature>
<dbReference type="RefSeq" id="WP_111256998.1">
    <property type="nucleotide sequence ID" value="NZ_POTW01000069.1"/>
</dbReference>
<feature type="transmembrane region" description="Helical" evidence="7">
    <location>
        <begin position="284"/>
        <end position="309"/>
    </location>
</feature>
<feature type="transmembrane region" description="Helical" evidence="7">
    <location>
        <begin position="339"/>
        <end position="359"/>
    </location>
</feature>
<evidence type="ECO:0000256" key="6">
    <source>
        <dbReference type="ARBA" id="ARBA00038076"/>
    </source>
</evidence>
<sequence length="408" mass="41031">MNWLDTLRTGWEAVRTHRLRSLLTVVGILIGIASVILTIGFGQGAQAEVRAQIGALGSNLLIVTPGSSTDAAGLRGGSGSATTLTLDDADVLASAEVAPDVAGVAPVSGGPQSLSAGDVNWTATVNGTTPSWVEVRNRSLGSGRFLTDQDLENEAAVMVLGPDTAGELFGLRDPVGQTVMAGGAAFTVVGVLDSVGSSSSADEDDLALVPATTASSRLAAGSASVSTIYVEAASAGRLSAAYQEVDAALATAHGLTAADEADYTISTQESLVETATETDRTLTILLAGIAGISLVVGGIGVMNIMLVSVTERIREIGLRKALGATPAVIRRQFLLEASVLGLAGGLLGAGLGILGAELLPRLIDQPVEVSVPATVGAIAMALGIGVGFGVYPAGRAARLAPIDALRSE</sequence>
<keyword evidence="2" id="KW-1003">Cell membrane</keyword>
<dbReference type="Proteomes" id="UP000248764">
    <property type="component" value="Unassembled WGS sequence"/>
</dbReference>
<evidence type="ECO:0000259" key="9">
    <source>
        <dbReference type="Pfam" id="PF12704"/>
    </source>
</evidence>
<dbReference type="InterPro" id="IPR003838">
    <property type="entry name" value="ABC3_permease_C"/>
</dbReference>
<evidence type="ECO:0000256" key="3">
    <source>
        <dbReference type="ARBA" id="ARBA00022692"/>
    </source>
</evidence>
<keyword evidence="5 7" id="KW-0472">Membrane</keyword>
<evidence type="ECO:0000256" key="4">
    <source>
        <dbReference type="ARBA" id="ARBA00022989"/>
    </source>
</evidence>
<dbReference type="GO" id="GO:0005886">
    <property type="term" value="C:plasma membrane"/>
    <property type="evidence" value="ECO:0007669"/>
    <property type="project" value="UniProtKB-SubCell"/>
</dbReference>
<evidence type="ECO:0000313" key="10">
    <source>
        <dbReference type="EMBL" id="PZF80989.1"/>
    </source>
</evidence>
<evidence type="ECO:0000256" key="5">
    <source>
        <dbReference type="ARBA" id="ARBA00023136"/>
    </source>
</evidence>